<feature type="transmembrane region" description="Helical" evidence="9">
    <location>
        <begin position="169"/>
        <end position="192"/>
    </location>
</feature>
<evidence type="ECO:0000256" key="4">
    <source>
        <dbReference type="ARBA" id="ARBA00022960"/>
    </source>
</evidence>
<feature type="transmembrane region" description="Helical" evidence="9">
    <location>
        <begin position="498"/>
        <end position="519"/>
    </location>
</feature>
<dbReference type="GO" id="GO:0015648">
    <property type="term" value="F:lipid-linked peptidoglycan transporter activity"/>
    <property type="evidence" value="ECO:0007669"/>
    <property type="project" value="TreeGrafter"/>
</dbReference>
<evidence type="ECO:0000256" key="2">
    <source>
        <dbReference type="ARBA" id="ARBA00022475"/>
    </source>
</evidence>
<dbReference type="PANTHER" id="PTHR47019">
    <property type="entry name" value="LIPID II FLIPPASE MURJ"/>
    <property type="match status" value="1"/>
</dbReference>
<organism evidence="10 11">
    <name type="scientific">Streptacidiphilus pinicola</name>
    <dbReference type="NCBI Taxonomy" id="2219663"/>
    <lineage>
        <taxon>Bacteria</taxon>
        <taxon>Bacillati</taxon>
        <taxon>Actinomycetota</taxon>
        <taxon>Actinomycetes</taxon>
        <taxon>Kitasatosporales</taxon>
        <taxon>Streptomycetaceae</taxon>
        <taxon>Streptacidiphilus</taxon>
    </lineage>
</organism>
<feature type="transmembrane region" description="Helical" evidence="9">
    <location>
        <begin position="204"/>
        <end position="221"/>
    </location>
</feature>
<feature type="transmembrane region" description="Helical" evidence="9">
    <location>
        <begin position="28"/>
        <end position="49"/>
    </location>
</feature>
<dbReference type="InterPro" id="IPR051050">
    <property type="entry name" value="Lipid_II_flippase_MurJ/MviN"/>
</dbReference>
<proteinExistence type="predicted"/>
<comment type="caution">
    <text evidence="10">The sequence shown here is derived from an EMBL/GenBank/DDBJ whole genome shotgun (WGS) entry which is preliminary data.</text>
</comment>
<feature type="transmembrane region" description="Helical" evidence="9">
    <location>
        <begin position="531"/>
        <end position="551"/>
    </location>
</feature>
<evidence type="ECO:0000256" key="7">
    <source>
        <dbReference type="ARBA" id="ARBA00023136"/>
    </source>
</evidence>
<feature type="region of interest" description="Disordered" evidence="8">
    <location>
        <begin position="1"/>
        <end position="25"/>
    </location>
</feature>
<dbReference type="PRINTS" id="PR01806">
    <property type="entry name" value="VIRFACTRMVIN"/>
</dbReference>
<evidence type="ECO:0000256" key="8">
    <source>
        <dbReference type="SAM" id="MobiDB-lite"/>
    </source>
</evidence>
<gene>
    <name evidence="10" type="ORF">DN069_11165</name>
</gene>
<reference evidence="10 11" key="1">
    <citation type="submission" date="2018-06" db="EMBL/GenBank/DDBJ databases">
        <title>Streptacidiphilus pinicola sp. nov., isolated from pine grove soil.</title>
        <authorList>
            <person name="Roh S.G."/>
            <person name="Park S."/>
            <person name="Kim M.-K."/>
            <person name="Yun B.-R."/>
            <person name="Park J."/>
            <person name="Kim M.J."/>
            <person name="Kim Y.S."/>
            <person name="Kim S.B."/>
        </authorList>
    </citation>
    <scope>NUCLEOTIDE SEQUENCE [LARGE SCALE GENOMIC DNA]</scope>
    <source>
        <strain evidence="10 11">MMS16-CNU450</strain>
    </source>
</reference>
<sequence length="576" mass="58953">MTLSAQPPGPSAPPAGAPSDSARRGPRGLARAFGVTAAFSAVSSLLGLARDLLLARLFGAGAGSDAFLVAWTVPETAAPLLVDGAQPLALIPAFSAALAVEPVRGPQIPHPARGPRPRTLVSSRDPVFALVRATLPHLTLLLMAATAALELGAPALVAAMAPGLTDPSLAVSCIRLTSIALLGFGLAGYFAAGLRAHQRFTAAAALYTVYNIAIVAVTIVAHDIWGIRAVAAGVSVGSLLVIGTTGLAFHRHCCPLLRGRRSRRARLGATGADLGVRTLLPVMVFSLGRQGQVYIERFFGSRLPAGTISHLNYAEKIAQTPMAVAVMISSVTVPVLTRALAQGDTARARDRVEQDLTLASAMTLLAMAFLIACAPQVVTLLFQRGSFSSADTAATSTVLRVYSLGLLGQVLVGAAARPHFALRASGGRARSAARQGAWTPARAAGIGLVVTLGVSALTAPRFGAEGLAAANVVGVTLTAVLLLTGLPPRGLPIRITRIGAQLGRLCAATLCSAAAAYAAARAAGPEPMTALLLGGTAAVAGFAVASLPTGLRDCLRHRERHDRDACEPPAPTPYRS</sequence>
<dbReference type="GO" id="GO:0008360">
    <property type="term" value="P:regulation of cell shape"/>
    <property type="evidence" value="ECO:0007669"/>
    <property type="project" value="UniProtKB-KW"/>
</dbReference>
<comment type="subcellular location">
    <subcellularLocation>
        <location evidence="1">Cell membrane</location>
        <topology evidence="1">Multi-pass membrane protein</topology>
    </subcellularLocation>
</comment>
<evidence type="ECO:0000313" key="10">
    <source>
        <dbReference type="EMBL" id="RAG85488.1"/>
    </source>
</evidence>
<dbReference type="Proteomes" id="UP000248889">
    <property type="component" value="Unassembled WGS sequence"/>
</dbReference>
<dbReference type="GO" id="GO:0034204">
    <property type="term" value="P:lipid translocation"/>
    <property type="evidence" value="ECO:0007669"/>
    <property type="project" value="TreeGrafter"/>
</dbReference>
<keyword evidence="2" id="KW-1003">Cell membrane</keyword>
<evidence type="ECO:0000256" key="9">
    <source>
        <dbReference type="SAM" id="Phobius"/>
    </source>
</evidence>
<feature type="transmembrane region" description="Helical" evidence="9">
    <location>
        <begin position="468"/>
        <end position="486"/>
    </location>
</feature>
<accession>A0A2X0JCY7</accession>
<protein>
    <recommendedName>
        <fullName evidence="12">Virulence factor MviN</fullName>
    </recommendedName>
</protein>
<feature type="transmembrane region" description="Helical" evidence="9">
    <location>
        <begin position="362"/>
        <end position="382"/>
    </location>
</feature>
<dbReference type="GO" id="GO:0009252">
    <property type="term" value="P:peptidoglycan biosynthetic process"/>
    <property type="evidence" value="ECO:0007669"/>
    <property type="project" value="UniProtKB-KW"/>
</dbReference>
<keyword evidence="11" id="KW-1185">Reference proteome</keyword>
<evidence type="ECO:0000256" key="6">
    <source>
        <dbReference type="ARBA" id="ARBA00022989"/>
    </source>
</evidence>
<name>A0A2X0JCY7_9ACTN</name>
<feature type="transmembrane region" description="Helical" evidence="9">
    <location>
        <begin position="443"/>
        <end position="462"/>
    </location>
</feature>
<keyword evidence="5" id="KW-0573">Peptidoglycan synthesis</keyword>
<feature type="transmembrane region" description="Helical" evidence="9">
    <location>
        <begin position="402"/>
        <end position="422"/>
    </location>
</feature>
<dbReference type="EMBL" id="QKYN01000040">
    <property type="protein sequence ID" value="RAG85488.1"/>
    <property type="molecule type" value="Genomic_DNA"/>
</dbReference>
<evidence type="ECO:0000256" key="5">
    <source>
        <dbReference type="ARBA" id="ARBA00022984"/>
    </source>
</evidence>
<dbReference type="GO" id="GO:0005886">
    <property type="term" value="C:plasma membrane"/>
    <property type="evidence" value="ECO:0007669"/>
    <property type="project" value="UniProtKB-SubCell"/>
</dbReference>
<dbReference type="PANTHER" id="PTHR47019:SF1">
    <property type="entry name" value="LIPID II FLIPPASE MURJ"/>
    <property type="match status" value="1"/>
</dbReference>
<evidence type="ECO:0000313" key="11">
    <source>
        <dbReference type="Proteomes" id="UP000248889"/>
    </source>
</evidence>
<keyword evidence="4" id="KW-0133">Cell shape</keyword>
<feature type="compositionally biased region" description="Pro residues" evidence="8">
    <location>
        <begin position="7"/>
        <end position="16"/>
    </location>
</feature>
<dbReference type="AlphaFoldDB" id="A0A2X0JCY7"/>
<feature type="transmembrane region" description="Helical" evidence="9">
    <location>
        <begin position="227"/>
        <end position="249"/>
    </location>
</feature>
<keyword evidence="3 9" id="KW-0812">Transmembrane</keyword>
<evidence type="ECO:0008006" key="12">
    <source>
        <dbReference type="Google" id="ProtNLM"/>
    </source>
</evidence>
<dbReference type="Pfam" id="PF03023">
    <property type="entry name" value="MurJ"/>
    <property type="match status" value="1"/>
</dbReference>
<evidence type="ECO:0000256" key="1">
    <source>
        <dbReference type="ARBA" id="ARBA00004651"/>
    </source>
</evidence>
<dbReference type="InterPro" id="IPR004268">
    <property type="entry name" value="MurJ"/>
</dbReference>
<evidence type="ECO:0000256" key="3">
    <source>
        <dbReference type="ARBA" id="ARBA00022692"/>
    </source>
</evidence>
<keyword evidence="7 9" id="KW-0472">Membrane</keyword>
<keyword evidence="6 9" id="KW-1133">Transmembrane helix</keyword>